<dbReference type="Pfam" id="PF13407">
    <property type="entry name" value="Peripla_BP_4"/>
    <property type="match status" value="1"/>
</dbReference>
<proteinExistence type="inferred from homology"/>
<gene>
    <name evidence="6" type="ORF">BN11_3050003</name>
</gene>
<evidence type="ECO:0000256" key="2">
    <source>
        <dbReference type="ARBA" id="ARBA00007639"/>
    </source>
</evidence>
<keyword evidence="3 4" id="KW-0732">Signal</keyword>
<evidence type="ECO:0000256" key="1">
    <source>
        <dbReference type="ARBA" id="ARBA00004196"/>
    </source>
</evidence>
<dbReference type="PANTHER" id="PTHR46847:SF1">
    <property type="entry name" value="D-ALLOSE-BINDING PERIPLASMIC PROTEIN-RELATED"/>
    <property type="match status" value="1"/>
</dbReference>
<evidence type="ECO:0000256" key="4">
    <source>
        <dbReference type="SAM" id="SignalP"/>
    </source>
</evidence>
<comment type="similarity">
    <text evidence="2">Belongs to the bacterial solute-binding protein 2 family.</text>
</comment>
<feature type="chain" id="PRO_5039207075" description="Periplasmic binding protein domain-containing protein" evidence="4">
    <location>
        <begin position="28"/>
        <end position="339"/>
    </location>
</feature>
<dbReference type="GO" id="GO:0030246">
    <property type="term" value="F:carbohydrate binding"/>
    <property type="evidence" value="ECO:0007669"/>
    <property type="project" value="UniProtKB-ARBA"/>
</dbReference>
<feature type="signal peptide" evidence="4">
    <location>
        <begin position="1"/>
        <end position="27"/>
    </location>
</feature>
<evidence type="ECO:0000313" key="6">
    <source>
        <dbReference type="EMBL" id="CCH73628.1"/>
    </source>
</evidence>
<dbReference type="EMBL" id="CAJA01000230">
    <property type="protein sequence ID" value="CCH73628.1"/>
    <property type="molecule type" value="Genomic_DNA"/>
</dbReference>
<evidence type="ECO:0000313" key="7">
    <source>
        <dbReference type="Proteomes" id="UP000035763"/>
    </source>
</evidence>
<evidence type="ECO:0000259" key="5">
    <source>
        <dbReference type="Pfam" id="PF13407"/>
    </source>
</evidence>
<dbReference type="CDD" id="cd01536">
    <property type="entry name" value="PBP1_ABC_sugar_binding-like"/>
    <property type="match status" value="1"/>
</dbReference>
<dbReference type="SUPFAM" id="SSF53822">
    <property type="entry name" value="Periplasmic binding protein-like I"/>
    <property type="match status" value="1"/>
</dbReference>
<protein>
    <recommendedName>
        <fullName evidence="5">Periplasmic binding protein domain-containing protein</fullName>
    </recommendedName>
</protein>
<dbReference type="InterPro" id="IPR028082">
    <property type="entry name" value="Peripla_BP_I"/>
</dbReference>
<dbReference type="GO" id="GO:0030313">
    <property type="term" value="C:cell envelope"/>
    <property type="evidence" value="ECO:0007669"/>
    <property type="project" value="UniProtKB-SubCell"/>
</dbReference>
<dbReference type="AlphaFoldDB" id="W6JVU1"/>
<organism evidence="6 7">
    <name type="scientific">Nostocoides australiense Ben110</name>
    <dbReference type="NCBI Taxonomy" id="1193182"/>
    <lineage>
        <taxon>Bacteria</taxon>
        <taxon>Bacillati</taxon>
        <taxon>Actinomycetota</taxon>
        <taxon>Actinomycetes</taxon>
        <taxon>Micrococcales</taxon>
        <taxon>Intrasporangiaceae</taxon>
        <taxon>Nostocoides</taxon>
    </lineage>
</organism>
<dbReference type="STRING" id="1193182.BN11_3050003"/>
<dbReference type="Proteomes" id="UP000035763">
    <property type="component" value="Unassembled WGS sequence"/>
</dbReference>
<keyword evidence="7" id="KW-1185">Reference proteome</keyword>
<feature type="domain" description="Periplasmic binding protein" evidence="5">
    <location>
        <begin position="59"/>
        <end position="317"/>
    </location>
</feature>
<dbReference type="RefSeq" id="WP_162213255.1">
    <property type="nucleotide sequence ID" value="NZ_HG764815.1"/>
</dbReference>
<reference evidence="6 7" key="1">
    <citation type="journal article" date="2013" name="ISME J.">
        <title>A metabolic model for members of the genus Tetrasphaera involved in enhanced biological phosphorus removal.</title>
        <authorList>
            <person name="Kristiansen R."/>
            <person name="Nguyen H.T.T."/>
            <person name="Saunders A.M."/>
            <person name="Nielsen J.L."/>
            <person name="Wimmer R."/>
            <person name="Le V.Q."/>
            <person name="McIlroy S.J."/>
            <person name="Petrovski S."/>
            <person name="Seviour R.J."/>
            <person name="Calteau A."/>
            <person name="Nielsen K.L."/>
            <person name="Nielsen P.H."/>
        </authorList>
    </citation>
    <scope>NUCLEOTIDE SEQUENCE [LARGE SCALE GENOMIC DNA]</scope>
    <source>
        <strain evidence="6 7">Ben110</strain>
    </source>
</reference>
<dbReference type="InterPro" id="IPR025997">
    <property type="entry name" value="SBP_2_dom"/>
</dbReference>
<sequence length="339" mass="34180">MSHSTAGRVGRMSPAIAAAVGAVSLLAACGGTTQPAGGGSSTAGSSSGSAASAAGGKTIVFSPLALKIPAMKGLSEGVKAYGEGKGFTVDIQDPNLDPQKQIQQLTAVIESGKASGVWMIAVQPTALKSVVQLAIDKKVPMVVNGVPADYGFDGLQPGITFDTIDYTAQGKAIGEQLAKCINEKLSGKAKVLFVDATTGTAGKKEIEEGAMAALTAGAPGAEVVTHVEVTDRAATQTKIGNALQGNPDVTAVQGMNDEGALAALGAFAAAGKELPCVTEAGGNDEVLKAVQDGKIYASVALQFQDDMAQSFDTLVGLIADPTQTGQQLTVPQKIYTKDS</sequence>
<name>W6JVU1_9MICO</name>
<dbReference type="PANTHER" id="PTHR46847">
    <property type="entry name" value="D-ALLOSE-BINDING PERIPLASMIC PROTEIN-RELATED"/>
    <property type="match status" value="1"/>
</dbReference>
<evidence type="ECO:0000256" key="3">
    <source>
        <dbReference type="ARBA" id="ARBA00022729"/>
    </source>
</evidence>
<accession>W6JVU1</accession>
<dbReference type="Gene3D" id="3.40.50.2300">
    <property type="match status" value="2"/>
</dbReference>
<comment type="subcellular location">
    <subcellularLocation>
        <location evidence="1">Cell envelope</location>
    </subcellularLocation>
</comment>
<comment type="caution">
    <text evidence="6">The sequence shown here is derived from an EMBL/GenBank/DDBJ whole genome shotgun (WGS) entry which is preliminary data.</text>
</comment>